<dbReference type="EMBL" id="BQNB010010928">
    <property type="protein sequence ID" value="GJS83816.1"/>
    <property type="molecule type" value="Genomic_DNA"/>
</dbReference>
<evidence type="ECO:0008006" key="3">
    <source>
        <dbReference type="Google" id="ProtNLM"/>
    </source>
</evidence>
<organism evidence="1 2">
    <name type="scientific">Tanacetum coccineum</name>
    <dbReference type="NCBI Taxonomy" id="301880"/>
    <lineage>
        <taxon>Eukaryota</taxon>
        <taxon>Viridiplantae</taxon>
        <taxon>Streptophyta</taxon>
        <taxon>Embryophyta</taxon>
        <taxon>Tracheophyta</taxon>
        <taxon>Spermatophyta</taxon>
        <taxon>Magnoliopsida</taxon>
        <taxon>eudicotyledons</taxon>
        <taxon>Gunneridae</taxon>
        <taxon>Pentapetalae</taxon>
        <taxon>asterids</taxon>
        <taxon>campanulids</taxon>
        <taxon>Asterales</taxon>
        <taxon>Asteraceae</taxon>
        <taxon>Asteroideae</taxon>
        <taxon>Anthemideae</taxon>
        <taxon>Anthemidinae</taxon>
        <taxon>Tanacetum</taxon>
    </lineage>
</organism>
<reference evidence="1" key="2">
    <citation type="submission" date="2022-01" db="EMBL/GenBank/DDBJ databases">
        <authorList>
            <person name="Yamashiro T."/>
            <person name="Shiraishi A."/>
            <person name="Satake H."/>
            <person name="Nakayama K."/>
        </authorList>
    </citation>
    <scope>NUCLEOTIDE SEQUENCE</scope>
</reference>
<evidence type="ECO:0000313" key="2">
    <source>
        <dbReference type="Proteomes" id="UP001151760"/>
    </source>
</evidence>
<accession>A0ABQ4Z2G3</accession>
<evidence type="ECO:0000313" key="1">
    <source>
        <dbReference type="EMBL" id="GJS83816.1"/>
    </source>
</evidence>
<comment type="caution">
    <text evidence="1">The sequence shown here is derived from an EMBL/GenBank/DDBJ whole genome shotgun (WGS) entry which is preliminary data.</text>
</comment>
<gene>
    <name evidence="1" type="ORF">Tco_0750357</name>
</gene>
<sequence length="186" mass="21202">MQELEDLEMLGSMDLVQKSRVKWEVDGDENSKFFHGLINSRRKSQMVQGIMLNGVWNFDPKDIKLALLNFYKDKFSCHDSPFSIPPMLLAHCLSITDRDFLESIVFMDEIKVTVLNCGSQKAPGPDGYSFMFIKMLWDLLKHDIQSFMIVAKILANRLSKVIDSIISPKQSAFITGQKILDGPLIL</sequence>
<dbReference type="PANTHER" id="PTHR46890">
    <property type="entry name" value="NON-LTR RETROLELEMENT REVERSE TRANSCRIPTASE-LIKE PROTEIN-RELATED"/>
    <property type="match status" value="1"/>
</dbReference>
<dbReference type="PANTHER" id="PTHR46890:SF50">
    <property type="entry name" value="RNA-DIRECTED DNA POLYMERASE, EUKARYOTA, REVERSE TRANSCRIPTASE ZINC-BINDING DOMAIN PROTEIN-RELATED"/>
    <property type="match status" value="1"/>
</dbReference>
<protein>
    <recommendedName>
        <fullName evidence="3">Reverse transcriptase</fullName>
    </recommendedName>
</protein>
<proteinExistence type="predicted"/>
<dbReference type="Proteomes" id="UP001151760">
    <property type="component" value="Unassembled WGS sequence"/>
</dbReference>
<reference evidence="1" key="1">
    <citation type="journal article" date="2022" name="Int. J. Mol. Sci.">
        <title>Draft Genome of Tanacetum Coccineum: Genomic Comparison of Closely Related Tanacetum-Family Plants.</title>
        <authorList>
            <person name="Yamashiro T."/>
            <person name="Shiraishi A."/>
            <person name="Nakayama K."/>
            <person name="Satake H."/>
        </authorList>
    </citation>
    <scope>NUCLEOTIDE SEQUENCE</scope>
</reference>
<dbReference type="InterPro" id="IPR052343">
    <property type="entry name" value="Retrotransposon-Effector_Assoc"/>
</dbReference>
<keyword evidence="2" id="KW-1185">Reference proteome</keyword>
<name>A0ABQ4Z2G3_9ASTR</name>